<evidence type="ECO:0000313" key="18">
    <source>
        <dbReference type="EMBL" id="MCW1915906.1"/>
    </source>
</evidence>
<comment type="catalytic activity">
    <reaction evidence="14 17">
        <text>L-leucine + 2-oxoglutarate = 4-methyl-2-oxopentanoate + L-glutamate</text>
        <dbReference type="Rhea" id="RHEA:18321"/>
        <dbReference type="ChEBI" id="CHEBI:16810"/>
        <dbReference type="ChEBI" id="CHEBI:17865"/>
        <dbReference type="ChEBI" id="CHEBI:29985"/>
        <dbReference type="ChEBI" id="CHEBI:57427"/>
        <dbReference type="EC" id="2.6.1.42"/>
    </reaction>
</comment>
<proteinExistence type="inferred from homology"/>
<name>A0ABT3G7S0_9BACT</name>
<dbReference type="Proteomes" id="UP001165653">
    <property type="component" value="Unassembled WGS sequence"/>
</dbReference>
<comment type="catalytic activity">
    <reaction evidence="12 17">
        <text>L-valine + 2-oxoglutarate = 3-methyl-2-oxobutanoate + L-glutamate</text>
        <dbReference type="Rhea" id="RHEA:24813"/>
        <dbReference type="ChEBI" id="CHEBI:11851"/>
        <dbReference type="ChEBI" id="CHEBI:16810"/>
        <dbReference type="ChEBI" id="CHEBI:29985"/>
        <dbReference type="ChEBI" id="CHEBI:57762"/>
        <dbReference type="EC" id="2.6.1.42"/>
    </reaction>
</comment>
<evidence type="ECO:0000256" key="11">
    <source>
        <dbReference type="ARBA" id="ARBA00023304"/>
    </source>
</evidence>
<evidence type="ECO:0000256" key="17">
    <source>
        <dbReference type="RuleBase" id="RU364094"/>
    </source>
</evidence>
<evidence type="ECO:0000256" key="12">
    <source>
        <dbReference type="ARBA" id="ARBA00048212"/>
    </source>
</evidence>
<dbReference type="SUPFAM" id="SSF56752">
    <property type="entry name" value="D-aminoacid aminotransferase-like PLP-dependent enzymes"/>
    <property type="match status" value="1"/>
</dbReference>
<dbReference type="CDD" id="cd01558">
    <property type="entry name" value="D-AAT_like"/>
    <property type="match status" value="1"/>
</dbReference>
<dbReference type="Gene3D" id="3.20.10.10">
    <property type="entry name" value="D-amino Acid Aminotransferase, subunit A, domain 2"/>
    <property type="match status" value="1"/>
</dbReference>
<dbReference type="NCBIfam" id="NF006185">
    <property type="entry name" value="PRK08320.1"/>
    <property type="match status" value="1"/>
</dbReference>
<reference evidence="18" key="1">
    <citation type="submission" date="2022-10" db="EMBL/GenBank/DDBJ databases">
        <title>Luteolibacter sp. GHJ8, whole genome shotgun sequencing project.</title>
        <authorList>
            <person name="Zhao G."/>
            <person name="Shen L."/>
        </authorList>
    </citation>
    <scope>NUCLEOTIDE SEQUENCE</scope>
    <source>
        <strain evidence="18">GHJ8</strain>
    </source>
</reference>
<dbReference type="InterPro" id="IPR001544">
    <property type="entry name" value="Aminotrans_IV"/>
</dbReference>
<comment type="pathway">
    <text evidence="5 17">Amino-acid biosynthesis; L-leucine biosynthesis; L-leucine from 3-methyl-2-oxobutanoate: step 4/4.</text>
</comment>
<dbReference type="InterPro" id="IPR043132">
    <property type="entry name" value="BCAT-like_C"/>
</dbReference>
<evidence type="ECO:0000256" key="7">
    <source>
        <dbReference type="ARBA" id="ARBA00022576"/>
    </source>
</evidence>
<dbReference type="InterPro" id="IPR036038">
    <property type="entry name" value="Aminotransferase-like"/>
</dbReference>
<dbReference type="NCBIfam" id="NF005146">
    <property type="entry name" value="PRK06606.1"/>
    <property type="match status" value="1"/>
</dbReference>
<comment type="cofactor">
    <cofactor evidence="1 16">
        <name>pyridoxal 5'-phosphate</name>
        <dbReference type="ChEBI" id="CHEBI:597326"/>
    </cofactor>
</comment>
<dbReference type="EC" id="2.6.1.42" evidence="17"/>
<dbReference type="NCBIfam" id="TIGR01122">
    <property type="entry name" value="ilvE_I"/>
    <property type="match status" value="1"/>
</dbReference>
<organism evidence="18 19">
    <name type="scientific">Luteolibacter rhizosphaerae</name>
    <dbReference type="NCBI Taxonomy" id="2989719"/>
    <lineage>
        <taxon>Bacteria</taxon>
        <taxon>Pseudomonadati</taxon>
        <taxon>Verrucomicrobiota</taxon>
        <taxon>Verrucomicrobiia</taxon>
        <taxon>Verrucomicrobiales</taxon>
        <taxon>Verrucomicrobiaceae</taxon>
        <taxon>Luteolibacter</taxon>
    </lineage>
</organism>
<dbReference type="InterPro" id="IPR018300">
    <property type="entry name" value="Aminotrans_IV_CS"/>
</dbReference>
<comment type="pathway">
    <text evidence="4 17">Amino-acid biosynthesis; L-valine biosynthesis; L-valine from pyruvate: step 4/4.</text>
</comment>
<accession>A0ABT3G7S0</accession>
<keyword evidence="8 17" id="KW-0028">Amino-acid biosynthesis</keyword>
<dbReference type="InterPro" id="IPR043131">
    <property type="entry name" value="BCAT-like_N"/>
</dbReference>
<dbReference type="GO" id="GO:0004084">
    <property type="term" value="F:branched-chain-amino-acid transaminase activity"/>
    <property type="evidence" value="ECO:0007669"/>
    <property type="project" value="UniProtKB-EC"/>
</dbReference>
<evidence type="ECO:0000256" key="10">
    <source>
        <dbReference type="ARBA" id="ARBA00022898"/>
    </source>
</evidence>
<evidence type="ECO:0000256" key="2">
    <source>
        <dbReference type="ARBA" id="ARBA00003109"/>
    </source>
</evidence>
<comment type="pathway">
    <text evidence="3 17">Amino-acid biosynthesis; L-isoleucine biosynthesis; L-isoleucine from 2-oxobutanoate: step 4/4.</text>
</comment>
<evidence type="ECO:0000256" key="13">
    <source>
        <dbReference type="ARBA" id="ARBA00048798"/>
    </source>
</evidence>
<comment type="function">
    <text evidence="2 17">Acts on leucine, isoleucine and valine.</text>
</comment>
<evidence type="ECO:0000256" key="16">
    <source>
        <dbReference type="RuleBase" id="RU004516"/>
    </source>
</evidence>
<evidence type="ECO:0000256" key="3">
    <source>
        <dbReference type="ARBA" id="ARBA00004824"/>
    </source>
</evidence>
<keyword evidence="7 17" id="KW-0032">Aminotransferase</keyword>
<dbReference type="InterPro" id="IPR050571">
    <property type="entry name" value="Class-IV_PLP-Dep_Aminotrnsfr"/>
</dbReference>
<dbReference type="Gene3D" id="3.30.470.10">
    <property type="match status" value="1"/>
</dbReference>
<keyword evidence="9 17" id="KW-0808">Transferase</keyword>
<dbReference type="EMBL" id="JAPDDR010000011">
    <property type="protein sequence ID" value="MCW1915906.1"/>
    <property type="molecule type" value="Genomic_DNA"/>
</dbReference>
<evidence type="ECO:0000256" key="4">
    <source>
        <dbReference type="ARBA" id="ARBA00004931"/>
    </source>
</evidence>
<evidence type="ECO:0000256" key="8">
    <source>
        <dbReference type="ARBA" id="ARBA00022605"/>
    </source>
</evidence>
<evidence type="ECO:0000256" key="15">
    <source>
        <dbReference type="RuleBase" id="RU004106"/>
    </source>
</evidence>
<evidence type="ECO:0000256" key="9">
    <source>
        <dbReference type="ARBA" id="ARBA00022679"/>
    </source>
</evidence>
<dbReference type="InterPro" id="IPR005785">
    <property type="entry name" value="B_amino_transI"/>
</dbReference>
<evidence type="ECO:0000256" key="1">
    <source>
        <dbReference type="ARBA" id="ARBA00001933"/>
    </source>
</evidence>
<dbReference type="PANTHER" id="PTHR42743:SF11">
    <property type="entry name" value="AMINODEOXYCHORISMATE LYASE"/>
    <property type="match status" value="1"/>
</dbReference>
<keyword evidence="19" id="KW-1185">Reference proteome</keyword>
<comment type="caution">
    <text evidence="18">The sequence shown here is derived from an EMBL/GenBank/DDBJ whole genome shotgun (WGS) entry which is preliminary data.</text>
</comment>
<comment type="similarity">
    <text evidence="6 15">Belongs to the class-IV pyridoxal-phosphate-dependent aminotransferase family.</text>
</comment>
<keyword evidence="11 17" id="KW-0100">Branched-chain amino acid biosynthesis</keyword>
<sequence>MKIWLDGELVDESEAKVSVFDHGLLYGDGVFEGIRFYNRRVFRLEEHIRRLFDSARAIVLEIPWTQEEVCKFVVETVAANGLDDGYIRLVVTRGSGGLGLNPYLCKRASMFIIASTISLYPQEHYENGLAVITCATRRPAPAALMPQVKSLNYLNNIMAKVEAIQAGALEAVMLNEQGYVAECTGDNIFLIRDNVMHTPQVSDGALDGVTRRVILELADQLGVPVLERQLTRYDIYIADECFLTGTAAEVIPAVELDRRKIGTGKPGPVTQRFIAAFKELAGSTGTPID</sequence>
<gene>
    <name evidence="17 18" type="primary">ilvE</name>
    <name evidence="18" type="ORF">OJ996_20125</name>
</gene>
<keyword evidence="10 16" id="KW-0663">Pyridoxal phosphate</keyword>
<evidence type="ECO:0000256" key="5">
    <source>
        <dbReference type="ARBA" id="ARBA00005072"/>
    </source>
</evidence>
<evidence type="ECO:0000256" key="14">
    <source>
        <dbReference type="ARBA" id="ARBA00049229"/>
    </source>
</evidence>
<dbReference type="PANTHER" id="PTHR42743">
    <property type="entry name" value="AMINO-ACID AMINOTRANSFERASE"/>
    <property type="match status" value="1"/>
</dbReference>
<evidence type="ECO:0000256" key="6">
    <source>
        <dbReference type="ARBA" id="ARBA00009320"/>
    </source>
</evidence>
<dbReference type="PROSITE" id="PS00770">
    <property type="entry name" value="AA_TRANSFER_CLASS_4"/>
    <property type="match status" value="1"/>
</dbReference>
<dbReference type="RefSeq" id="WP_264515468.1">
    <property type="nucleotide sequence ID" value="NZ_JAPDDR010000011.1"/>
</dbReference>
<evidence type="ECO:0000313" key="19">
    <source>
        <dbReference type="Proteomes" id="UP001165653"/>
    </source>
</evidence>
<dbReference type="Pfam" id="PF01063">
    <property type="entry name" value="Aminotran_4"/>
    <property type="match status" value="1"/>
</dbReference>
<comment type="catalytic activity">
    <reaction evidence="13 17">
        <text>L-isoleucine + 2-oxoglutarate = (S)-3-methyl-2-oxopentanoate + L-glutamate</text>
        <dbReference type="Rhea" id="RHEA:24801"/>
        <dbReference type="ChEBI" id="CHEBI:16810"/>
        <dbReference type="ChEBI" id="CHEBI:29985"/>
        <dbReference type="ChEBI" id="CHEBI:35146"/>
        <dbReference type="ChEBI" id="CHEBI:58045"/>
        <dbReference type="EC" id="2.6.1.42"/>
    </reaction>
</comment>
<protein>
    <recommendedName>
        <fullName evidence="17">Branched-chain-amino-acid aminotransferase</fullName>
        <shortName evidence="17">BCAT</shortName>
        <ecNumber evidence="17">2.6.1.42</ecNumber>
    </recommendedName>
</protein>